<evidence type="ECO:0000256" key="7">
    <source>
        <dbReference type="SAM" id="MobiDB-lite"/>
    </source>
</evidence>
<accession>A0A931H9X7</accession>
<feature type="region of interest" description="Disordered" evidence="7">
    <location>
        <begin position="171"/>
        <end position="212"/>
    </location>
</feature>
<dbReference type="InterPro" id="IPR002327">
    <property type="entry name" value="Cyt_c_1A/1B"/>
</dbReference>
<dbReference type="RefSeq" id="WP_197160110.1">
    <property type="nucleotide sequence ID" value="NZ_JADZGI010000001.1"/>
</dbReference>
<dbReference type="GO" id="GO:0020037">
    <property type="term" value="F:heme binding"/>
    <property type="evidence" value="ECO:0007669"/>
    <property type="project" value="InterPro"/>
</dbReference>
<organism evidence="10 11">
    <name type="scientific">Novosphingobium aureum</name>
    <dbReference type="NCBI Taxonomy" id="2792964"/>
    <lineage>
        <taxon>Bacteria</taxon>
        <taxon>Pseudomonadati</taxon>
        <taxon>Pseudomonadota</taxon>
        <taxon>Alphaproteobacteria</taxon>
        <taxon>Sphingomonadales</taxon>
        <taxon>Sphingomonadaceae</taxon>
        <taxon>Novosphingobium</taxon>
    </lineage>
</organism>
<sequence length="212" mass="21642">MDSRFNTIAGWVLFAGVVGLGLSIVSSMYFGADKHHRPETMGYAIEGVEVESEGSDAVPLANLLAAADLAKGEAVFAKCKSCHTIAPGGPNGIGPNLHGVVGEGIGTGAGGFAFSDALKSVGGTWTFDQLDAWLTSPKAFASGTKMTFAGLPKPEDRANLIAWLNTQGSNVPLPAPVAAEEPAAEEEAEATGEEAADEVAEEPAAAEDAVVE</sequence>
<gene>
    <name evidence="10" type="ORF">I5E68_01560</name>
</gene>
<reference evidence="10" key="1">
    <citation type="submission" date="2020-11" db="EMBL/GenBank/DDBJ databases">
        <title>Novosphingobium aureum sp. nov., a marine bacterium isolated from sediment of a salt flat.</title>
        <authorList>
            <person name="Yoo Y."/>
            <person name="Kim J.-J."/>
        </authorList>
    </citation>
    <scope>NUCLEOTIDE SEQUENCE</scope>
    <source>
        <strain evidence="10">YJ-S2-02</strain>
    </source>
</reference>
<comment type="caution">
    <text evidence="10">The sequence shown here is derived from an EMBL/GenBank/DDBJ whole genome shotgun (WGS) entry which is preliminary data.</text>
</comment>
<keyword evidence="2 6" id="KW-0349">Heme</keyword>
<evidence type="ECO:0000256" key="5">
    <source>
        <dbReference type="ARBA" id="ARBA00023004"/>
    </source>
</evidence>
<evidence type="ECO:0000256" key="4">
    <source>
        <dbReference type="ARBA" id="ARBA00022982"/>
    </source>
</evidence>
<dbReference type="InterPro" id="IPR009056">
    <property type="entry name" value="Cyt_c-like_dom"/>
</dbReference>
<proteinExistence type="predicted"/>
<protein>
    <submittedName>
        <fullName evidence="10">Cytochrome c family protein</fullName>
    </submittedName>
</protein>
<keyword evidence="4" id="KW-0249">Electron transport</keyword>
<keyword evidence="1" id="KW-0813">Transport</keyword>
<evidence type="ECO:0000259" key="9">
    <source>
        <dbReference type="PROSITE" id="PS51007"/>
    </source>
</evidence>
<evidence type="ECO:0000256" key="6">
    <source>
        <dbReference type="PROSITE-ProRule" id="PRU00433"/>
    </source>
</evidence>
<feature type="domain" description="Cytochrome c" evidence="9">
    <location>
        <begin position="67"/>
        <end position="168"/>
    </location>
</feature>
<keyword evidence="8" id="KW-0472">Membrane</keyword>
<keyword evidence="3 6" id="KW-0479">Metal-binding</keyword>
<dbReference type="InterPro" id="IPR036909">
    <property type="entry name" value="Cyt_c-like_dom_sf"/>
</dbReference>
<dbReference type="EMBL" id="JADZGI010000001">
    <property type="protein sequence ID" value="MBH0111636.1"/>
    <property type="molecule type" value="Genomic_DNA"/>
</dbReference>
<dbReference type="PROSITE" id="PS51007">
    <property type="entry name" value="CYTC"/>
    <property type="match status" value="1"/>
</dbReference>
<keyword evidence="8" id="KW-1133">Transmembrane helix</keyword>
<evidence type="ECO:0000313" key="11">
    <source>
        <dbReference type="Proteomes" id="UP000617634"/>
    </source>
</evidence>
<dbReference type="Gene3D" id="1.10.760.10">
    <property type="entry name" value="Cytochrome c-like domain"/>
    <property type="match status" value="1"/>
</dbReference>
<keyword evidence="5 6" id="KW-0408">Iron</keyword>
<keyword evidence="11" id="KW-1185">Reference proteome</keyword>
<dbReference type="GO" id="GO:0009055">
    <property type="term" value="F:electron transfer activity"/>
    <property type="evidence" value="ECO:0007669"/>
    <property type="project" value="InterPro"/>
</dbReference>
<evidence type="ECO:0000256" key="2">
    <source>
        <dbReference type="ARBA" id="ARBA00022617"/>
    </source>
</evidence>
<feature type="compositionally biased region" description="Acidic residues" evidence="7">
    <location>
        <begin position="182"/>
        <end position="212"/>
    </location>
</feature>
<dbReference type="Pfam" id="PF00034">
    <property type="entry name" value="Cytochrom_C"/>
    <property type="match status" value="1"/>
</dbReference>
<dbReference type="PRINTS" id="PR00604">
    <property type="entry name" value="CYTCHRMECIAB"/>
</dbReference>
<dbReference type="AlphaFoldDB" id="A0A931H9X7"/>
<keyword evidence="8" id="KW-0812">Transmembrane</keyword>
<evidence type="ECO:0000256" key="8">
    <source>
        <dbReference type="SAM" id="Phobius"/>
    </source>
</evidence>
<evidence type="ECO:0000256" key="1">
    <source>
        <dbReference type="ARBA" id="ARBA00022448"/>
    </source>
</evidence>
<dbReference type="GO" id="GO:0046872">
    <property type="term" value="F:metal ion binding"/>
    <property type="evidence" value="ECO:0007669"/>
    <property type="project" value="UniProtKB-KW"/>
</dbReference>
<feature type="transmembrane region" description="Helical" evidence="8">
    <location>
        <begin position="12"/>
        <end position="32"/>
    </location>
</feature>
<dbReference type="SUPFAM" id="SSF46626">
    <property type="entry name" value="Cytochrome c"/>
    <property type="match status" value="1"/>
</dbReference>
<dbReference type="Proteomes" id="UP000617634">
    <property type="component" value="Unassembled WGS sequence"/>
</dbReference>
<dbReference type="PANTHER" id="PTHR11961">
    <property type="entry name" value="CYTOCHROME C"/>
    <property type="match status" value="1"/>
</dbReference>
<evidence type="ECO:0000313" key="10">
    <source>
        <dbReference type="EMBL" id="MBH0111636.1"/>
    </source>
</evidence>
<evidence type="ECO:0000256" key="3">
    <source>
        <dbReference type="ARBA" id="ARBA00022723"/>
    </source>
</evidence>
<name>A0A931H9X7_9SPHN</name>